<dbReference type="InterPro" id="IPR041437">
    <property type="entry name" value="GH115_C"/>
</dbReference>
<dbReference type="Gene3D" id="3.30.379.10">
    <property type="entry name" value="Chitobiase/beta-hexosaminidase domain 2-like"/>
    <property type="match status" value="1"/>
</dbReference>
<sequence length="784" mass="91113">MKKLFLIILLIITGKISHAQFYLQPRQTLNVAITSTEEPVVQTALQIFSRDYQAVFSGRVLTDSLKGNIIVGTIGKSRLLENILVDNATLYEKKQGFMLKVLKDGRLLVVGNDSHGTAYGLMELSRLIGVSPWEWWADATPEKKTSFQLPTDYTDIQFPSVEYRGIFINDEDWGLMPWSSLTHEPWYKPGRIGPRTHERIFELLLRLRANTYWPAMHECTEPFFMTQGNREVARKYGIYIGSSHCEPMACSTPVEWKRRGKGDYDYVHNSKEVLRFWEQRVKETAGQEIFYTIGMRGVHDGQMQGAKTVEEQKKVTEHVLKDQRELLRKYVNPDITAVPQVFIPYKEVLDIYHAGLQVPEDVTLMWCDDNYGYIRHFPTSEERARKGGNGIYYHISYWGRPHDYLWLGTFSPALLYQQMKEAYERGIQKIWILNVGDIKPAEYQTELFMDMAWNIGKVEKEGISNHLCHFLQREFGEEIGRELLPIMQEHYRLAYIRKPEFMGHTREEEYHTNRYRIVTDMPWSRTFIQKRLEDYHNISDRVEKLAQQIPENRKDTYFQLVKYPVQAATEMNKKMLYAQFARHGEMDWSRSEAAYDSIVTLTRIYNTGYFNNSKWSRIMDHQPRRLPVFEPVKHSSVLEPILEECSPLYHWNAMDADKGTPIACENLGYEGRAAAIGKGTGLEFRFGSCPTDSIEIEVRLLPNHPVTDDGRLRFSVTLDNCAPQVVSYHTKGRSEEWKENVLGNQAIKKIVLPISSKKKHKINIQALDEGVILDQILLYSVSNL</sequence>
<dbReference type="Gene3D" id="2.60.120.1620">
    <property type="match status" value="1"/>
</dbReference>
<name>A0A6N3DEX4_9BACT</name>
<dbReference type="InterPro" id="IPR029018">
    <property type="entry name" value="Hex-like_dom2"/>
</dbReference>
<gene>
    <name evidence="3" type="ORF">PCLFYP37_02285</name>
</gene>
<evidence type="ECO:0000259" key="2">
    <source>
        <dbReference type="Pfam" id="PF17829"/>
    </source>
</evidence>
<dbReference type="RefSeq" id="WP_412442697.1">
    <property type="nucleotide sequence ID" value="NZ_CACRUT010000015.1"/>
</dbReference>
<evidence type="ECO:0000256" key="1">
    <source>
        <dbReference type="ARBA" id="ARBA00022801"/>
    </source>
</evidence>
<dbReference type="Gene3D" id="1.20.58.2150">
    <property type="match status" value="1"/>
</dbReference>
<protein>
    <recommendedName>
        <fullName evidence="2">Gylcosyl hydrolase 115 C-terminal domain-containing protein</fullName>
    </recommendedName>
</protein>
<dbReference type="InterPro" id="IPR031924">
    <property type="entry name" value="GH115"/>
</dbReference>
<dbReference type="GO" id="GO:0005975">
    <property type="term" value="P:carbohydrate metabolic process"/>
    <property type="evidence" value="ECO:0007669"/>
    <property type="project" value="UniProtKB-ARBA"/>
</dbReference>
<dbReference type="Gene3D" id="3.20.20.520">
    <property type="entry name" value="Glycosyl hydrolase family 115"/>
    <property type="match status" value="1"/>
</dbReference>
<dbReference type="Pfam" id="PF15979">
    <property type="entry name" value="Glyco_hydro_115"/>
    <property type="match status" value="1"/>
</dbReference>
<proteinExistence type="predicted"/>
<dbReference type="PANTHER" id="PTHR37842:SF2">
    <property type="entry name" value="GYLCOSYL HYDROLASE 115 C-TERMINAL DOMAIN-CONTAINING PROTEIN"/>
    <property type="match status" value="1"/>
</dbReference>
<dbReference type="AlphaFoldDB" id="A0A6N3DEX4"/>
<accession>A0A6N3DEX4</accession>
<reference evidence="3" key="1">
    <citation type="submission" date="2019-11" db="EMBL/GenBank/DDBJ databases">
        <authorList>
            <person name="Feng L."/>
        </authorList>
    </citation>
    <scope>NUCLEOTIDE SEQUENCE</scope>
    <source>
        <strain evidence="3">PclaraLFYP37</strain>
    </source>
</reference>
<feature type="domain" description="Gylcosyl hydrolase 115 C-terminal" evidence="2">
    <location>
        <begin position="676"/>
        <end position="779"/>
    </location>
</feature>
<dbReference type="Pfam" id="PF17829">
    <property type="entry name" value="GH115_C"/>
    <property type="match status" value="1"/>
</dbReference>
<dbReference type="PANTHER" id="PTHR37842">
    <property type="match status" value="1"/>
</dbReference>
<dbReference type="EMBL" id="CACRUT010000015">
    <property type="protein sequence ID" value="VYU24287.1"/>
    <property type="molecule type" value="Genomic_DNA"/>
</dbReference>
<keyword evidence="1" id="KW-0378">Hydrolase</keyword>
<evidence type="ECO:0000313" key="3">
    <source>
        <dbReference type="EMBL" id="VYU24287.1"/>
    </source>
</evidence>
<organism evidence="3">
    <name type="scientific">Paraprevotella clara</name>
    <dbReference type="NCBI Taxonomy" id="454154"/>
    <lineage>
        <taxon>Bacteria</taxon>
        <taxon>Pseudomonadati</taxon>
        <taxon>Bacteroidota</taxon>
        <taxon>Bacteroidia</taxon>
        <taxon>Bacteroidales</taxon>
        <taxon>Prevotellaceae</taxon>
        <taxon>Paraprevotella</taxon>
    </lineage>
</organism>
<dbReference type="SUPFAM" id="SSF55545">
    <property type="entry name" value="beta-N-acetylhexosaminidase-like domain"/>
    <property type="match status" value="1"/>
</dbReference>
<dbReference type="GO" id="GO:0016787">
    <property type="term" value="F:hydrolase activity"/>
    <property type="evidence" value="ECO:0007669"/>
    <property type="project" value="UniProtKB-KW"/>
</dbReference>
<dbReference type="InterPro" id="IPR042301">
    <property type="entry name" value="GH115_sf"/>
</dbReference>